<dbReference type="STRING" id="445710.ATSB10_34960"/>
<dbReference type="NCBIfam" id="TIGR00254">
    <property type="entry name" value="GGDEF"/>
    <property type="match status" value="1"/>
</dbReference>
<dbReference type="Gene3D" id="3.30.450.20">
    <property type="entry name" value="PAS domain"/>
    <property type="match status" value="1"/>
</dbReference>
<dbReference type="InterPro" id="IPR035965">
    <property type="entry name" value="PAS-like_dom_sf"/>
</dbReference>
<feature type="domain" description="GGDEF" evidence="5">
    <location>
        <begin position="184"/>
        <end position="321"/>
    </location>
</feature>
<dbReference type="GO" id="GO:0052621">
    <property type="term" value="F:diguanylate cyclase activity"/>
    <property type="evidence" value="ECO:0007669"/>
    <property type="project" value="UniProtKB-EC"/>
</dbReference>
<dbReference type="InterPro" id="IPR029787">
    <property type="entry name" value="Nucleotide_cyclase"/>
</dbReference>
<organism evidence="6 7">
    <name type="scientific">Dyella thiooxydans</name>
    <dbReference type="NCBI Taxonomy" id="445710"/>
    <lineage>
        <taxon>Bacteria</taxon>
        <taxon>Pseudomonadati</taxon>
        <taxon>Pseudomonadota</taxon>
        <taxon>Gammaproteobacteria</taxon>
        <taxon>Lysobacterales</taxon>
        <taxon>Rhodanobacteraceae</taxon>
        <taxon>Dyella</taxon>
    </lineage>
</organism>
<dbReference type="InterPro" id="IPR043128">
    <property type="entry name" value="Rev_trsase/Diguanyl_cyclase"/>
</dbReference>
<dbReference type="InterPro" id="IPR050469">
    <property type="entry name" value="Diguanylate_Cyclase"/>
</dbReference>
<dbReference type="SMART" id="SM00267">
    <property type="entry name" value="GGDEF"/>
    <property type="match status" value="1"/>
</dbReference>
<keyword evidence="7" id="KW-1185">Reference proteome</keyword>
<evidence type="ECO:0000256" key="3">
    <source>
        <dbReference type="ARBA" id="ARBA00034247"/>
    </source>
</evidence>
<evidence type="ECO:0000313" key="7">
    <source>
        <dbReference type="Proteomes" id="UP000077255"/>
    </source>
</evidence>
<dbReference type="PROSITE" id="PS50887">
    <property type="entry name" value="GGDEF"/>
    <property type="match status" value="1"/>
</dbReference>
<evidence type="ECO:0000313" key="6">
    <source>
        <dbReference type="EMBL" id="AND70950.1"/>
    </source>
</evidence>
<dbReference type="InterPro" id="IPR001610">
    <property type="entry name" value="PAC"/>
</dbReference>
<dbReference type="GO" id="GO:0005886">
    <property type="term" value="C:plasma membrane"/>
    <property type="evidence" value="ECO:0007669"/>
    <property type="project" value="TreeGrafter"/>
</dbReference>
<dbReference type="PROSITE" id="PS50113">
    <property type="entry name" value="PAC"/>
    <property type="match status" value="1"/>
</dbReference>
<dbReference type="CDD" id="cd01949">
    <property type="entry name" value="GGDEF"/>
    <property type="match status" value="1"/>
</dbReference>
<dbReference type="InterPro" id="IPR000700">
    <property type="entry name" value="PAS-assoc_C"/>
</dbReference>
<evidence type="ECO:0000259" key="4">
    <source>
        <dbReference type="PROSITE" id="PS50113"/>
    </source>
</evidence>
<dbReference type="Gene3D" id="3.30.70.270">
    <property type="match status" value="1"/>
</dbReference>
<dbReference type="CDD" id="cd00130">
    <property type="entry name" value="PAS"/>
    <property type="match status" value="1"/>
</dbReference>
<dbReference type="InterPro" id="IPR000160">
    <property type="entry name" value="GGDEF_dom"/>
</dbReference>
<dbReference type="GO" id="GO:0043709">
    <property type="term" value="P:cell adhesion involved in single-species biofilm formation"/>
    <property type="evidence" value="ECO:0007669"/>
    <property type="project" value="TreeGrafter"/>
</dbReference>
<dbReference type="Proteomes" id="UP000077255">
    <property type="component" value="Chromosome"/>
</dbReference>
<dbReference type="EMBL" id="CP014841">
    <property type="protein sequence ID" value="AND70950.1"/>
    <property type="molecule type" value="Genomic_DNA"/>
</dbReference>
<dbReference type="FunFam" id="3.30.70.270:FF:000001">
    <property type="entry name" value="Diguanylate cyclase domain protein"/>
    <property type="match status" value="1"/>
</dbReference>
<dbReference type="SUPFAM" id="SSF55785">
    <property type="entry name" value="PYP-like sensor domain (PAS domain)"/>
    <property type="match status" value="1"/>
</dbReference>
<dbReference type="GO" id="GO:1902201">
    <property type="term" value="P:negative regulation of bacterial-type flagellum-dependent cell motility"/>
    <property type="evidence" value="ECO:0007669"/>
    <property type="project" value="TreeGrafter"/>
</dbReference>
<protein>
    <recommendedName>
        <fullName evidence="2">diguanylate cyclase</fullName>
        <ecNumber evidence="2">2.7.7.65</ecNumber>
    </recommendedName>
</protein>
<accession>A0A160N4R7</accession>
<dbReference type="PANTHER" id="PTHR45138:SF9">
    <property type="entry name" value="DIGUANYLATE CYCLASE DGCM-RELATED"/>
    <property type="match status" value="1"/>
</dbReference>
<comment type="catalytic activity">
    <reaction evidence="3">
        <text>2 GTP = 3',3'-c-di-GMP + 2 diphosphate</text>
        <dbReference type="Rhea" id="RHEA:24898"/>
        <dbReference type="ChEBI" id="CHEBI:33019"/>
        <dbReference type="ChEBI" id="CHEBI:37565"/>
        <dbReference type="ChEBI" id="CHEBI:58805"/>
        <dbReference type="EC" id="2.7.7.65"/>
    </reaction>
</comment>
<dbReference type="SUPFAM" id="SSF55073">
    <property type="entry name" value="Nucleotide cyclase"/>
    <property type="match status" value="1"/>
</dbReference>
<sequence>MPDSSQPHDGPDPTLATDPAVYKTLLESTRAIPWRIDWATATFSYIGPQIEELLGWEPSSWKTVEDWATRMHPDERAWAVDFCVAQSRAGVDHEADYRALTKDGRYVWIRDVVHVVRDEQGEVEALVGFMFDISERKKTEQKLLELQRELERLSFKDGLTGVGNRRHFESVLEREWHQARESRRPLSVVMIDIDYFKQYNDRYGHVAGDDCLRRVGRLLDTATGRPRDFLGRFGGEEFVLVLPDTDADAALRVAECCRDAIAAEAIPHSASPVAGVLTVSMGVGTRIPDDNEPPLSFIAEVDRSLYLAKQQGRNRIVAGKRAD</sequence>
<evidence type="ECO:0000256" key="1">
    <source>
        <dbReference type="ARBA" id="ARBA00001946"/>
    </source>
</evidence>
<dbReference type="Pfam" id="PF00990">
    <property type="entry name" value="GGDEF"/>
    <property type="match status" value="1"/>
</dbReference>
<dbReference type="SMART" id="SM00086">
    <property type="entry name" value="PAC"/>
    <property type="match status" value="1"/>
</dbReference>
<dbReference type="NCBIfam" id="TIGR00229">
    <property type="entry name" value="sensory_box"/>
    <property type="match status" value="1"/>
</dbReference>
<dbReference type="Pfam" id="PF08447">
    <property type="entry name" value="PAS_3"/>
    <property type="match status" value="1"/>
</dbReference>
<gene>
    <name evidence="6" type="ORF">ATSB10_34960</name>
</gene>
<comment type="cofactor">
    <cofactor evidence="1">
        <name>Mg(2+)</name>
        <dbReference type="ChEBI" id="CHEBI:18420"/>
    </cofactor>
</comment>
<dbReference type="InterPro" id="IPR013655">
    <property type="entry name" value="PAS_fold_3"/>
</dbReference>
<evidence type="ECO:0000256" key="2">
    <source>
        <dbReference type="ARBA" id="ARBA00012528"/>
    </source>
</evidence>
<dbReference type="AlphaFoldDB" id="A0A160N4R7"/>
<feature type="domain" description="PAC" evidence="4">
    <location>
        <begin position="93"/>
        <end position="145"/>
    </location>
</feature>
<dbReference type="KEGG" id="dtx:ATSB10_34960"/>
<proteinExistence type="predicted"/>
<name>A0A160N4R7_9GAMM</name>
<evidence type="ECO:0000259" key="5">
    <source>
        <dbReference type="PROSITE" id="PS50887"/>
    </source>
</evidence>
<dbReference type="RefSeq" id="WP_063673917.1">
    <property type="nucleotide sequence ID" value="NZ_CP014841.1"/>
</dbReference>
<reference evidence="6 7" key="1">
    <citation type="submission" date="2016-02" db="EMBL/GenBank/DDBJ databases">
        <title>Complete genome sequencing and analysis of ATSB10, Dyella thiooxydans isolated from rhizosphere soil of sunflower (Helianthus annuus L.).</title>
        <authorList>
            <person name="Lee Y."/>
            <person name="Hwangbo K."/>
            <person name="Chung H."/>
            <person name="Yoo J."/>
            <person name="Kim K.Y."/>
            <person name="Sa T.M."/>
            <person name="Um Y."/>
            <person name="Madhaiyan M."/>
        </authorList>
    </citation>
    <scope>NUCLEOTIDE SEQUENCE [LARGE SCALE GENOMIC DNA]</scope>
    <source>
        <strain evidence="6 7">ATSB10</strain>
    </source>
</reference>
<dbReference type="EC" id="2.7.7.65" evidence="2"/>
<dbReference type="PATRIC" id="fig|445710.3.peg.3496"/>
<dbReference type="InterPro" id="IPR000014">
    <property type="entry name" value="PAS"/>
</dbReference>
<dbReference type="PANTHER" id="PTHR45138">
    <property type="entry name" value="REGULATORY COMPONENTS OF SENSORY TRANSDUCTION SYSTEM"/>
    <property type="match status" value="1"/>
</dbReference>